<feature type="compositionally biased region" description="Basic and acidic residues" evidence="1">
    <location>
        <begin position="102"/>
        <end position="114"/>
    </location>
</feature>
<feature type="domain" description="DUF2231" evidence="3">
    <location>
        <begin position="170"/>
        <end position="297"/>
    </location>
</feature>
<keyword evidence="2" id="KW-0812">Transmembrane</keyword>
<dbReference type="InterPro" id="IPR019251">
    <property type="entry name" value="DUF2231_TM"/>
</dbReference>
<evidence type="ECO:0000259" key="3">
    <source>
        <dbReference type="Pfam" id="PF09990"/>
    </source>
</evidence>
<dbReference type="AlphaFoldDB" id="A0A3B1DXH0"/>
<organism evidence="4">
    <name type="scientific">hydrothermal vent metagenome</name>
    <dbReference type="NCBI Taxonomy" id="652676"/>
    <lineage>
        <taxon>unclassified sequences</taxon>
        <taxon>metagenomes</taxon>
        <taxon>ecological metagenomes</taxon>
    </lineage>
</organism>
<accession>A0A3B1DXH0</accession>
<dbReference type="EMBL" id="UOGK01000091">
    <property type="protein sequence ID" value="VAX37005.1"/>
    <property type="molecule type" value="Genomic_DNA"/>
</dbReference>
<evidence type="ECO:0000313" key="4">
    <source>
        <dbReference type="EMBL" id="VAX37005.1"/>
    </source>
</evidence>
<keyword evidence="2" id="KW-1133">Transmembrane helix</keyword>
<feature type="transmembrane region" description="Helical" evidence="2">
    <location>
        <begin position="242"/>
        <end position="260"/>
    </location>
</feature>
<reference evidence="4" key="1">
    <citation type="submission" date="2018-06" db="EMBL/GenBank/DDBJ databases">
        <authorList>
            <person name="Zhirakovskaya E."/>
        </authorList>
    </citation>
    <scope>NUCLEOTIDE SEQUENCE</scope>
</reference>
<feature type="transmembrane region" description="Helical" evidence="2">
    <location>
        <begin position="272"/>
        <end position="298"/>
    </location>
</feature>
<sequence>MTRSHLYGTLRLMIPAFLFALVWGGGLARGQDIAAPAEITNQICPVTTDEEIDPEFFVETDEGRLYFCCAKCRRRYERDPAKYAEGLAEVMPARFQPESEPEEAHADDHAHDEQPAQPTADDHDAEDDGHDHNATQNADDHNEDEGEHDHGDHGSGDGFLAKLLGWFGNFHPPSTHFPVAMLFGAALGEAAFLFTRRSFFAAGARFCLWFAIPGAVAAAVLGWFYAGLALTDGDWIMTTHRWLGTATALLAVAVLGAGWGRVVRGEGDASRMYLVLLGLAAGAVGLNGFLGGALVYGLDHYAF</sequence>
<protein>
    <recommendedName>
        <fullName evidence="3">DUF2231 domain-containing protein</fullName>
    </recommendedName>
</protein>
<feature type="region of interest" description="Disordered" evidence="1">
    <location>
        <begin position="96"/>
        <end position="153"/>
    </location>
</feature>
<proteinExistence type="predicted"/>
<name>A0A3B1DXH0_9ZZZZ</name>
<dbReference type="Pfam" id="PF09990">
    <property type="entry name" value="DUF2231"/>
    <property type="match status" value="1"/>
</dbReference>
<gene>
    <name evidence="4" type="ORF">MNBD_PLANCTO03-276</name>
</gene>
<evidence type="ECO:0000256" key="2">
    <source>
        <dbReference type="SAM" id="Phobius"/>
    </source>
</evidence>
<feature type="transmembrane region" description="Helical" evidence="2">
    <location>
        <begin position="206"/>
        <end position="230"/>
    </location>
</feature>
<evidence type="ECO:0000256" key="1">
    <source>
        <dbReference type="SAM" id="MobiDB-lite"/>
    </source>
</evidence>
<feature type="transmembrane region" description="Helical" evidence="2">
    <location>
        <begin position="177"/>
        <end position="194"/>
    </location>
</feature>
<keyword evidence="2" id="KW-0472">Membrane</keyword>